<dbReference type="Proteomes" id="UP000484164">
    <property type="component" value="Unassembled WGS sequence"/>
</dbReference>
<dbReference type="OrthoDB" id="1440193at2"/>
<evidence type="ECO:0000313" key="2">
    <source>
        <dbReference type="Proteomes" id="UP000484164"/>
    </source>
</evidence>
<dbReference type="RefSeq" id="WP_151693616.1">
    <property type="nucleotide sequence ID" value="NZ_BMGX01000001.1"/>
</dbReference>
<evidence type="ECO:0000313" key="1">
    <source>
        <dbReference type="EMBL" id="KAB2816188.1"/>
    </source>
</evidence>
<accession>A0A6L3ZF16</accession>
<comment type="caution">
    <text evidence="1">The sequence shown here is derived from an EMBL/GenBank/DDBJ whole genome shotgun (WGS) entry which is preliminary data.</text>
</comment>
<proteinExistence type="predicted"/>
<dbReference type="AlphaFoldDB" id="A0A6L3ZF16"/>
<protein>
    <submittedName>
        <fullName evidence="1">Uncharacterized protein</fullName>
    </submittedName>
</protein>
<keyword evidence="2" id="KW-1185">Reference proteome</keyword>
<gene>
    <name evidence="1" type="ORF">F8C82_10905</name>
</gene>
<name>A0A6L3ZF16_9FLAO</name>
<organism evidence="1 2">
    <name type="scientific">Phaeocystidibacter marisrubri</name>
    <dbReference type="NCBI Taxonomy" id="1577780"/>
    <lineage>
        <taxon>Bacteria</taxon>
        <taxon>Pseudomonadati</taxon>
        <taxon>Bacteroidota</taxon>
        <taxon>Flavobacteriia</taxon>
        <taxon>Flavobacteriales</taxon>
        <taxon>Phaeocystidibacteraceae</taxon>
        <taxon>Phaeocystidibacter</taxon>
    </lineage>
</organism>
<dbReference type="EMBL" id="WBVQ01000002">
    <property type="protein sequence ID" value="KAB2816188.1"/>
    <property type="molecule type" value="Genomic_DNA"/>
</dbReference>
<sequence length="127" mass="15094">MPTFLPDVKWEMASWELEETHRLRLIHSRDFREVYQESNHKLSSFGVDNIIFYFAVIEGRGDRPLYEVIVDFTSEEARDNYAHDHLGEPNTENGEWDFTTEGAHYRAWKFQKKLVVVKVIPGCEWDE</sequence>
<reference evidence="1 2" key="1">
    <citation type="submission" date="2019-10" db="EMBL/GenBank/DDBJ databases">
        <title>Genome sequence of Phaeocystidibacter marisrubri JCM30614 (type strain).</title>
        <authorList>
            <person name="Bowman J.P."/>
        </authorList>
    </citation>
    <scope>NUCLEOTIDE SEQUENCE [LARGE SCALE GENOMIC DNA]</scope>
    <source>
        <strain evidence="1 2">JCM 30614</strain>
    </source>
</reference>